<feature type="transmembrane region" description="Helical" evidence="3">
    <location>
        <begin position="243"/>
        <end position="263"/>
    </location>
</feature>
<organism evidence="6 7">
    <name type="scientific">Streptomyces violaceusniger (strain Tu 4113)</name>
    <dbReference type="NCBI Taxonomy" id="653045"/>
    <lineage>
        <taxon>Bacteria</taxon>
        <taxon>Bacillati</taxon>
        <taxon>Actinomycetota</taxon>
        <taxon>Actinomycetes</taxon>
        <taxon>Kitasatosporales</taxon>
        <taxon>Streptomycetaceae</taxon>
        <taxon>Streptomyces</taxon>
        <taxon>Streptomyces violaceusniger group</taxon>
    </lineage>
</organism>
<accession>G2P7G8</accession>
<protein>
    <recommendedName>
        <fullName evidence="8">LytR/CpsA/Psr regulator C-terminal domain-containing protein</fullName>
    </recommendedName>
</protein>
<feature type="compositionally biased region" description="Polar residues" evidence="2">
    <location>
        <begin position="326"/>
        <end position="338"/>
    </location>
</feature>
<evidence type="ECO:0008006" key="8">
    <source>
        <dbReference type="Google" id="ProtNLM"/>
    </source>
</evidence>
<dbReference type="AlphaFoldDB" id="G2P7G8"/>
<dbReference type="PANTHER" id="PTHR33392">
    <property type="entry name" value="POLYISOPRENYL-TEICHOIC ACID--PEPTIDOGLYCAN TEICHOIC ACID TRANSFERASE TAGU"/>
    <property type="match status" value="1"/>
</dbReference>
<evidence type="ECO:0000259" key="5">
    <source>
        <dbReference type="Pfam" id="PF13399"/>
    </source>
</evidence>
<feature type="domain" description="LytR/CpsA/Psr regulator C-terminal" evidence="5">
    <location>
        <begin position="527"/>
        <end position="614"/>
    </location>
</feature>
<name>G2P7G8_STRV4</name>
<evidence type="ECO:0000313" key="7">
    <source>
        <dbReference type="Proteomes" id="UP000008703"/>
    </source>
</evidence>
<sequence length="618" mass="66201">MNDRQDPYEPYAQDPYGQEPQIYGYDAYGRPVYQPQAAQQQSYDPYAQQQPQQQPQQQYGEQQQQDGYGYDPYAQPQHHQPQQPQQQHTQTQSYDPYAQEEQQQHQHQQQQYQQQPQQYHQQQQQQQQQQQGYGYGYPPAAAPAAVPPQREPNPYEELSPEQLRGGPEAPPAGEPRSAQPKRPGAPGGPGGPGDSDEEEYHTEQFSFVEEEDEESDDVIDWLKFAETRSERRDERRRKGRNRVIALVVVLVIAAAGGVGYLWYAGKLPGLSDSAEDQAAAGGPQKRDVIVVHLRETKGGGTSTALLVDNETTKKGTTVLLPNSLSVSTEDGASTTLGKSVTGEGSDATRDSLSTLLGSKIQGTWRLDTPYLENLVELVGGITLDTDATVPSPQKGEDPLVKQGKDQILSGQAAVAYATYRGPGEAQSKQLARFGQVMQAALKKVSSDTKGATSTVESLAQIPDPSLSEQQLGASLAKLAGQAKSGAYDTAMLPVQSDGTLSSQATDHVVKDILGGTVKNTDKNTAPRVSVTNAGGPKDGSGAARVALVNGGFTVVTATEGGGTPQSASRVTYADAAQAGQAKEVAKTLGLPETAVRKGKGAANADITVLLGSDYDAKG</sequence>
<dbReference type="InterPro" id="IPR004474">
    <property type="entry name" value="LytR_CpsA_psr"/>
</dbReference>
<proteinExistence type="inferred from homology"/>
<dbReference type="InterPro" id="IPR050922">
    <property type="entry name" value="LytR/CpsA/Psr_CW_biosynth"/>
</dbReference>
<dbReference type="eggNOG" id="COG1316">
    <property type="taxonomic scope" value="Bacteria"/>
</dbReference>
<feature type="region of interest" description="Disordered" evidence="2">
    <location>
        <begin position="519"/>
        <end position="539"/>
    </location>
</feature>
<evidence type="ECO:0000256" key="2">
    <source>
        <dbReference type="SAM" id="MobiDB-lite"/>
    </source>
</evidence>
<feature type="region of interest" description="Disordered" evidence="2">
    <location>
        <begin position="326"/>
        <end position="346"/>
    </location>
</feature>
<keyword evidence="3" id="KW-1133">Transmembrane helix</keyword>
<evidence type="ECO:0000259" key="4">
    <source>
        <dbReference type="Pfam" id="PF03816"/>
    </source>
</evidence>
<feature type="domain" description="Cell envelope-related transcriptional attenuator" evidence="4">
    <location>
        <begin position="320"/>
        <end position="445"/>
    </location>
</feature>
<keyword evidence="3" id="KW-0472">Membrane</keyword>
<evidence type="ECO:0000256" key="3">
    <source>
        <dbReference type="SAM" id="Phobius"/>
    </source>
</evidence>
<comment type="similarity">
    <text evidence="1">Belongs to the LytR/CpsA/Psr (LCP) family.</text>
</comment>
<gene>
    <name evidence="6" type="ORF">Strvi_7877</name>
</gene>
<evidence type="ECO:0000256" key="1">
    <source>
        <dbReference type="ARBA" id="ARBA00006068"/>
    </source>
</evidence>
<dbReference type="HOGENOM" id="CLU_450485_0_0_11"/>
<keyword evidence="3" id="KW-0812">Transmembrane</keyword>
<feature type="region of interest" description="Disordered" evidence="2">
    <location>
        <begin position="1"/>
        <end position="217"/>
    </location>
</feature>
<keyword evidence="7" id="KW-1185">Reference proteome</keyword>
<dbReference type="KEGG" id="svl:Strvi_7877"/>
<dbReference type="RefSeq" id="WP_014060671.1">
    <property type="nucleotide sequence ID" value="NC_015957.1"/>
</dbReference>
<dbReference type="EMBL" id="CP002994">
    <property type="protein sequence ID" value="AEM87205.1"/>
    <property type="molecule type" value="Genomic_DNA"/>
</dbReference>
<dbReference type="Pfam" id="PF13399">
    <property type="entry name" value="LytR_C"/>
    <property type="match status" value="1"/>
</dbReference>
<dbReference type="InterPro" id="IPR027381">
    <property type="entry name" value="LytR/CpsA/Psr_C"/>
</dbReference>
<dbReference type="Gene3D" id="3.40.630.190">
    <property type="entry name" value="LCP protein"/>
    <property type="match status" value="1"/>
</dbReference>
<evidence type="ECO:0000313" key="6">
    <source>
        <dbReference type="EMBL" id="AEM87205.1"/>
    </source>
</evidence>
<dbReference type="Proteomes" id="UP000008703">
    <property type="component" value="Chromosome"/>
</dbReference>
<dbReference type="Pfam" id="PF03816">
    <property type="entry name" value="LytR_cpsA_psr"/>
    <property type="match status" value="1"/>
</dbReference>
<feature type="compositionally biased region" description="Acidic residues" evidence="2">
    <location>
        <begin position="208"/>
        <end position="217"/>
    </location>
</feature>
<reference evidence="6" key="1">
    <citation type="submission" date="2011-08" db="EMBL/GenBank/DDBJ databases">
        <title>Complete sequence of chromosome of Streptomyces violaceusniger Tu 4113.</title>
        <authorList>
            <consortium name="US DOE Joint Genome Institute"/>
            <person name="Lucas S."/>
            <person name="Han J."/>
            <person name="Lapidus A."/>
            <person name="Cheng J.-F."/>
            <person name="Goodwin L."/>
            <person name="Pitluck S."/>
            <person name="Peters L."/>
            <person name="Ivanova N."/>
            <person name="Daligault H."/>
            <person name="Detter J.C."/>
            <person name="Han C."/>
            <person name="Tapia R."/>
            <person name="Land M."/>
            <person name="Hauser L."/>
            <person name="Kyrpides N."/>
            <person name="Ivanova N."/>
            <person name="Pagani I."/>
            <person name="Hagen A."/>
            <person name="Katz L."/>
            <person name="Fiedler H.-P."/>
            <person name="Keasling J."/>
            <person name="Fortman J."/>
            <person name="Woyke T."/>
        </authorList>
    </citation>
    <scope>NUCLEOTIDE SEQUENCE [LARGE SCALE GENOMIC DNA]</scope>
    <source>
        <strain evidence="6">Tu 4113</strain>
    </source>
</reference>
<feature type="compositionally biased region" description="Low complexity" evidence="2">
    <location>
        <begin position="33"/>
        <end position="144"/>
    </location>
</feature>
<dbReference type="PANTHER" id="PTHR33392:SF6">
    <property type="entry name" value="POLYISOPRENYL-TEICHOIC ACID--PEPTIDOGLYCAN TEICHOIC ACID TRANSFERASE TAGU"/>
    <property type="match status" value="1"/>
</dbReference>